<sequence>MEGAHYGLHIYTGNGGNGESPTGSANGGRAGDVHLTDSHSTTNNVLNVWHIYNRNVATPVGEGPPPSGIYISCHFGGLELRAGSSSSLVYFRSSLGFVTTSTIVSSTVHLNGCRRCALWQGTAGLPSRADSFVTNYVVVRAQLRWKI</sequence>
<evidence type="ECO:0000256" key="1">
    <source>
        <dbReference type="SAM" id="MobiDB-lite"/>
    </source>
</evidence>
<gene>
    <name evidence="2" type="ORF">BS47DRAFT_561778</name>
</gene>
<dbReference type="Proteomes" id="UP000886523">
    <property type="component" value="Unassembled WGS sequence"/>
</dbReference>
<accession>A0A9P6AG96</accession>
<keyword evidence="3" id="KW-1185">Reference proteome</keyword>
<proteinExistence type="predicted"/>
<evidence type="ECO:0000313" key="2">
    <source>
        <dbReference type="EMBL" id="KAF9505248.1"/>
    </source>
</evidence>
<protein>
    <submittedName>
        <fullName evidence="2">Uncharacterized protein</fullName>
    </submittedName>
</protein>
<comment type="caution">
    <text evidence="2">The sequence shown here is derived from an EMBL/GenBank/DDBJ whole genome shotgun (WGS) entry which is preliminary data.</text>
</comment>
<organism evidence="2 3">
    <name type="scientific">Hydnum rufescens UP504</name>
    <dbReference type="NCBI Taxonomy" id="1448309"/>
    <lineage>
        <taxon>Eukaryota</taxon>
        <taxon>Fungi</taxon>
        <taxon>Dikarya</taxon>
        <taxon>Basidiomycota</taxon>
        <taxon>Agaricomycotina</taxon>
        <taxon>Agaricomycetes</taxon>
        <taxon>Cantharellales</taxon>
        <taxon>Hydnaceae</taxon>
        <taxon>Hydnum</taxon>
    </lineage>
</organism>
<name>A0A9P6AG96_9AGAM</name>
<dbReference type="EMBL" id="MU129164">
    <property type="protein sequence ID" value="KAF9505248.1"/>
    <property type="molecule type" value="Genomic_DNA"/>
</dbReference>
<feature type="region of interest" description="Disordered" evidence="1">
    <location>
        <begin position="12"/>
        <end position="34"/>
    </location>
</feature>
<evidence type="ECO:0000313" key="3">
    <source>
        <dbReference type="Proteomes" id="UP000886523"/>
    </source>
</evidence>
<reference evidence="2" key="1">
    <citation type="journal article" date="2020" name="Nat. Commun.">
        <title>Large-scale genome sequencing of mycorrhizal fungi provides insights into the early evolution of symbiotic traits.</title>
        <authorList>
            <person name="Miyauchi S."/>
            <person name="Kiss E."/>
            <person name="Kuo A."/>
            <person name="Drula E."/>
            <person name="Kohler A."/>
            <person name="Sanchez-Garcia M."/>
            <person name="Morin E."/>
            <person name="Andreopoulos B."/>
            <person name="Barry K.W."/>
            <person name="Bonito G."/>
            <person name="Buee M."/>
            <person name="Carver A."/>
            <person name="Chen C."/>
            <person name="Cichocki N."/>
            <person name="Clum A."/>
            <person name="Culley D."/>
            <person name="Crous P.W."/>
            <person name="Fauchery L."/>
            <person name="Girlanda M."/>
            <person name="Hayes R.D."/>
            <person name="Keri Z."/>
            <person name="LaButti K."/>
            <person name="Lipzen A."/>
            <person name="Lombard V."/>
            <person name="Magnuson J."/>
            <person name="Maillard F."/>
            <person name="Murat C."/>
            <person name="Nolan M."/>
            <person name="Ohm R.A."/>
            <person name="Pangilinan J."/>
            <person name="Pereira M.F."/>
            <person name="Perotto S."/>
            <person name="Peter M."/>
            <person name="Pfister S."/>
            <person name="Riley R."/>
            <person name="Sitrit Y."/>
            <person name="Stielow J.B."/>
            <person name="Szollosi G."/>
            <person name="Zifcakova L."/>
            <person name="Stursova M."/>
            <person name="Spatafora J.W."/>
            <person name="Tedersoo L."/>
            <person name="Vaario L.M."/>
            <person name="Yamada A."/>
            <person name="Yan M."/>
            <person name="Wang P."/>
            <person name="Xu J."/>
            <person name="Bruns T."/>
            <person name="Baldrian P."/>
            <person name="Vilgalys R."/>
            <person name="Dunand C."/>
            <person name="Henrissat B."/>
            <person name="Grigoriev I.V."/>
            <person name="Hibbett D."/>
            <person name="Nagy L.G."/>
            <person name="Martin F.M."/>
        </authorList>
    </citation>
    <scope>NUCLEOTIDE SEQUENCE</scope>
    <source>
        <strain evidence="2">UP504</strain>
    </source>
</reference>
<dbReference type="AlphaFoldDB" id="A0A9P6AG96"/>